<dbReference type="AlphaFoldDB" id="A0A151I2E4"/>
<dbReference type="EMBL" id="KQ976536">
    <property type="protein sequence ID" value="KYM81448.1"/>
    <property type="molecule type" value="Genomic_DNA"/>
</dbReference>
<dbReference type="PANTHER" id="PTHR47326">
    <property type="entry name" value="TRANSPOSABLE ELEMENT TC3 TRANSPOSASE-LIKE PROTEIN"/>
    <property type="match status" value="1"/>
</dbReference>
<reference evidence="2 3" key="1">
    <citation type="submission" date="2015-09" db="EMBL/GenBank/DDBJ databases">
        <title>Atta colombica WGS genome.</title>
        <authorList>
            <person name="Nygaard S."/>
            <person name="Hu H."/>
            <person name="Boomsma J."/>
            <person name="Zhang G."/>
        </authorList>
    </citation>
    <scope>NUCLEOTIDE SEQUENCE [LARGE SCALE GENOMIC DNA]</scope>
    <source>
        <strain evidence="2">Treedump-2</strain>
        <tissue evidence="2">Whole body</tissue>
    </source>
</reference>
<accession>A0A151I2E4</accession>
<evidence type="ECO:0000256" key="1">
    <source>
        <dbReference type="SAM" id="Coils"/>
    </source>
</evidence>
<evidence type="ECO:0000313" key="3">
    <source>
        <dbReference type="Proteomes" id="UP000078540"/>
    </source>
</evidence>
<dbReference type="STRING" id="520822.A0A151I2E4"/>
<proteinExistence type="predicted"/>
<protein>
    <recommendedName>
        <fullName evidence="4">PiggyBac transposable element-derived protein domain-containing protein</fullName>
    </recommendedName>
</protein>
<name>A0A151I2E4_9HYME</name>
<dbReference type="Proteomes" id="UP000078540">
    <property type="component" value="Unassembled WGS sequence"/>
</dbReference>
<evidence type="ECO:0000313" key="2">
    <source>
        <dbReference type="EMBL" id="KYM81448.1"/>
    </source>
</evidence>
<keyword evidence="3" id="KW-1185">Reference proteome</keyword>
<keyword evidence="1" id="KW-0175">Coiled coil</keyword>
<feature type="coiled-coil region" evidence="1">
    <location>
        <begin position="4"/>
        <end position="38"/>
    </location>
</feature>
<organism evidence="2 3">
    <name type="scientific">Atta colombica</name>
    <dbReference type="NCBI Taxonomy" id="520822"/>
    <lineage>
        <taxon>Eukaryota</taxon>
        <taxon>Metazoa</taxon>
        <taxon>Ecdysozoa</taxon>
        <taxon>Arthropoda</taxon>
        <taxon>Hexapoda</taxon>
        <taxon>Insecta</taxon>
        <taxon>Pterygota</taxon>
        <taxon>Neoptera</taxon>
        <taxon>Endopterygota</taxon>
        <taxon>Hymenoptera</taxon>
        <taxon>Apocrita</taxon>
        <taxon>Aculeata</taxon>
        <taxon>Formicoidea</taxon>
        <taxon>Formicidae</taxon>
        <taxon>Myrmicinae</taxon>
        <taxon>Atta</taxon>
    </lineage>
</organism>
<evidence type="ECO:0008006" key="4">
    <source>
        <dbReference type="Google" id="ProtNLM"/>
    </source>
</evidence>
<dbReference type="PANTHER" id="PTHR47326:SF1">
    <property type="entry name" value="HTH PSQ-TYPE DOMAIN-CONTAINING PROTEIN"/>
    <property type="match status" value="1"/>
</dbReference>
<gene>
    <name evidence="2" type="ORF">ALC53_08096</name>
</gene>
<sequence>MEYKNVAEIEAEHEAQEHEELEIDLEDLEDEFIIDEEESELDYDIADSFAGHFDCREEFCEIIMQKTDERSNLINKIFLNEIFSERWIGRRGTIEWPSHSPDLTSLNFFFCSFLKGNKTRKLNQDYKIKPRNLNELRIIRNEH</sequence>